<dbReference type="Proteomes" id="UP000051634">
    <property type="component" value="Unassembled WGS sequence"/>
</dbReference>
<gene>
    <name evidence="1" type="ORF">Ga0074115_10122</name>
    <name evidence="2" type="ORF">Ga0076813_13845</name>
</gene>
<dbReference type="PANTHER" id="PTHR13061">
    <property type="entry name" value="DYNACTIN SUBUNIT P25"/>
    <property type="match status" value="1"/>
</dbReference>
<dbReference type="InterPro" id="IPR047324">
    <property type="entry name" value="LbH_gamma_CA-like"/>
</dbReference>
<keyword evidence="1" id="KW-0808">Transferase</keyword>
<protein>
    <submittedName>
        <fullName evidence="1">Carbonic anhydrase or acetyltransferase, isoleucine patch superfamily</fullName>
    </submittedName>
</protein>
<keyword evidence="4" id="KW-1185">Reference proteome</keyword>
<evidence type="ECO:0000313" key="4">
    <source>
        <dbReference type="Proteomes" id="UP000051634"/>
    </source>
</evidence>
<dbReference type="Proteomes" id="UP000051276">
    <property type="component" value="Unassembled WGS sequence"/>
</dbReference>
<dbReference type="AlphaFoldDB" id="A0A0T5YSU6"/>
<dbReference type="RefSeq" id="WP_057955510.1">
    <property type="nucleotide sequence ID" value="NZ_KQ556882.1"/>
</dbReference>
<dbReference type="PANTHER" id="PTHR13061:SF56">
    <property type="entry name" value="PROTEIN YRDA"/>
    <property type="match status" value="1"/>
</dbReference>
<sequence length="180" mass="19221">MPNNIRSFESRTPQIDDDAWVDETAVIIGDVSVGPQSSIWPMSVLRGDVHRITVGAASNIQDGSVLHVSHDSAYLPGGLPLLIGDRVTVGHQAILHACTIGDGCFIGMGARILDGAVLDPGAMVGAGSLVPPGKHLEGGYLWVGSPARRVRVLSEQEREFLDYSAQHYVRLAGRHRLGKP</sequence>
<name>A0A0T5YSU6_9GAMM</name>
<dbReference type="STRING" id="54398.Ga0074115_10122"/>
<reference evidence="3 4" key="1">
    <citation type="submission" date="2015-11" db="EMBL/GenBank/DDBJ databases">
        <title>The genome of Candidatus Endoriftia persephone in Ridgeia piscesae and population structure of the North Eastern Pacific vestimentiferan symbionts.</title>
        <authorList>
            <person name="Perez M."/>
            <person name="Juniper K.S."/>
        </authorList>
    </citation>
    <scope>NUCLEOTIDE SEQUENCE [LARGE SCALE GENOMIC DNA]</scope>
    <source>
        <strain evidence="2">Ind10</strain>
        <strain evidence="1">Ind11</strain>
    </source>
</reference>
<dbReference type="GO" id="GO:0016740">
    <property type="term" value="F:transferase activity"/>
    <property type="evidence" value="ECO:0007669"/>
    <property type="project" value="UniProtKB-KW"/>
</dbReference>
<dbReference type="CDD" id="cd04645">
    <property type="entry name" value="LbH_gamma_CA_like"/>
    <property type="match status" value="1"/>
</dbReference>
<proteinExistence type="predicted"/>
<dbReference type="InterPro" id="IPR001451">
    <property type="entry name" value="Hexapep"/>
</dbReference>
<dbReference type="EMBL" id="LMXI01000310">
    <property type="protein sequence ID" value="KRT58591.1"/>
    <property type="molecule type" value="Genomic_DNA"/>
</dbReference>
<dbReference type="InterPro" id="IPR011004">
    <property type="entry name" value="Trimer_LpxA-like_sf"/>
</dbReference>
<dbReference type="OrthoDB" id="9803036at2"/>
<evidence type="ECO:0000313" key="2">
    <source>
        <dbReference type="EMBL" id="KRT58591.1"/>
    </source>
</evidence>
<dbReference type="InterPro" id="IPR050484">
    <property type="entry name" value="Transf_Hexapept/Carb_Anhydrase"/>
</dbReference>
<dbReference type="EMBL" id="LDXT01000095">
    <property type="protein sequence ID" value="KRT53691.1"/>
    <property type="molecule type" value="Genomic_DNA"/>
</dbReference>
<evidence type="ECO:0000313" key="3">
    <source>
        <dbReference type="Proteomes" id="UP000051276"/>
    </source>
</evidence>
<accession>A0A0T5YSU6</accession>
<organism evidence="1 4">
    <name type="scientific">endosymbiont of Ridgeia piscesae</name>
    <dbReference type="NCBI Taxonomy" id="54398"/>
    <lineage>
        <taxon>Bacteria</taxon>
        <taxon>Pseudomonadati</taxon>
        <taxon>Pseudomonadota</taxon>
        <taxon>Gammaproteobacteria</taxon>
        <taxon>sulfur-oxidizing symbionts</taxon>
    </lineage>
</organism>
<evidence type="ECO:0000313" key="1">
    <source>
        <dbReference type="EMBL" id="KRT53691.1"/>
    </source>
</evidence>
<comment type="caution">
    <text evidence="1">The sequence shown here is derived from an EMBL/GenBank/DDBJ whole genome shotgun (WGS) entry which is preliminary data.</text>
</comment>
<dbReference type="SUPFAM" id="SSF51161">
    <property type="entry name" value="Trimeric LpxA-like enzymes"/>
    <property type="match status" value="1"/>
</dbReference>
<dbReference type="Pfam" id="PF00132">
    <property type="entry name" value="Hexapep"/>
    <property type="match status" value="1"/>
</dbReference>
<dbReference type="PATRIC" id="fig|54398.3.peg.23"/>
<dbReference type="Gene3D" id="2.160.10.10">
    <property type="entry name" value="Hexapeptide repeat proteins"/>
    <property type="match status" value="1"/>
</dbReference>